<dbReference type="EMBL" id="UYYG01001201">
    <property type="protein sequence ID" value="VDN60095.1"/>
    <property type="molecule type" value="Genomic_DNA"/>
</dbReference>
<dbReference type="PANTHER" id="PTHR21573">
    <property type="entry name" value="ER MEMBRANE PROTEIN COMPLEX SUBUNIT 1"/>
    <property type="match status" value="1"/>
</dbReference>
<evidence type="ECO:0000256" key="8">
    <source>
        <dbReference type="ARBA" id="ARBA00023136"/>
    </source>
</evidence>
<dbReference type="InterPro" id="IPR011678">
    <property type="entry name" value="EMC1_C"/>
</dbReference>
<dbReference type="WBParaSite" id="DME_0000748301-mRNA-1">
    <property type="protein sequence ID" value="DME_0000748301-mRNA-1"/>
    <property type="gene ID" value="DME_0000748301"/>
</dbReference>
<evidence type="ECO:0000313" key="12">
    <source>
        <dbReference type="Proteomes" id="UP000038040"/>
    </source>
</evidence>
<keyword evidence="9" id="KW-0325">Glycoprotein</keyword>
<protein>
    <recommendedName>
        <fullName evidence="3">ER membrane protein complex subunit 1</fullName>
    </recommendedName>
</protein>
<evidence type="ECO:0000313" key="11">
    <source>
        <dbReference type="EMBL" id="VDN60095.1"/>
    </source>
</evidence>
<evidence type="ECO:0000256" key="4">
    <source>
        <dbReference type="ARBA" id="ARBA00022692"/>
    </source>
</evidence>
<dbReference type="InterPro" id="IPR026895">
    <property type="entry name" value="EMC1"/>
</dbReference>
<reference evidence="14" key="1">
    <citation type="submission" date="2017-02" db="UniProtKB">
        <authorList>
            <consortium name="WormBaseParasite"/>
        </authorList>
    </citation>
    <scope>IDENTIFICATION</scope>
</reference>
<dbReference type="Proteomes" id="UP000038040">
    <property type="component" value="Unplaced"/>
</dbReference>
<dbReference type="Proteomes" id="UP000274756">
    <property type="component" value="Unassembled WGS sequence"/>
</dbReference>
<evidence type="ECO:0000313" key="14">
    <source>
        <dbReference type="WBParaSite" id="DME_0000748301-mRNA-1"/>
    </source>
</evidence>
<name>A0A0N4UIP5_DRAME</name>
<organism evidence="12 14">
    <name type="scientific">Dracunculus medinensis</name>
    <name type="common">Guinea worm</name>
    <dbReference type="NCBI Taxonomy" id="318479"/>
    <lineage>
        <taxon>Eukaryota</taxon>
        <taxon>Metazoa</taxon>
        <taxon>Ecdysozoa</taxon>
        <taxon>Nematoda</taxon>
        <taxon>Chromadorea</taxon>
        <taxon>Rhabditida</taxon>
        <taxon>Spirurina</taxon>
        <taxon>Dracunculoidea</taxon>
        <taxon>Dracunculidae</taxon>
        <taxon>Dracunculus</taxon>
    </lineage>
</organism>
<gene>
    <name evidence="11" type="ORF">DME_LOCUS10068</name>
</gene>
<keyword evidence="7" id="KW-1133">Transmembrane helix</keyword>
<comment type="subcellular location">
    <subcellularLocation>
        <location evidence="1">Endoplasmic reticulum membrane</location>
        <topology evidence="1">Single-pass type I membrane protein</topology>
    </subcellularLocation>
</comment>
<dbReference type="AlphaFoldDB" id="A0A0N4UIP5"/>
<keyword evidence="13" id="KW-1185">Reference proteome</keyword>
<evidence type="ECO:0000259" key="10">
    <source>
        <dbReference type="Pfam" id="PF07774"/>
    </source>
</evidence>
<evidence type="ECO:0000256" key="6">
    <source>
        <dbReference type="ARBA" id="ARBA00022824"/>
    </source>
</evidence>
<dbReference type="GO" id="GO:0034975">
    <property type="term" value="P:protein folding in endoplasmic reticulum"/>
    <property type="evidence" value="ECO:0007669"/>
    <property type="project" value="TreeGrafter"/>
</dbReference>
<accession>A0A0N4UIP5</accession>
<keyword evidence="6" id="KW-0256">Endoplasmic reticulum</keyword>
<dbReference type="GO" id="GO:0072546">
    <property type="term" value="C:EMC complex"/>
    <property type="evidence" value="ECO:0007669"/>
    <property type="project" value="InterPro"/>
</dbReference>
<reference evidence="11 13" key="2">
    <citation type="submission" date="2018-11" db="EMBL/GenBank/DDBJ databases">
        <authorList>
            <consortium name="Pathogen Informatics"/>
        </authorList>
    </citation>
    <scope>NUCLEOTIDE SEQUENCE [LARGE SCALE GENOMIC DNA]</scope>
</reference>
<evidence type="ECO:0000256" key="9">
    <source>
        <dbReference type="ARBA" id="ARBA00023180"/>
    </source>
</evidence>
<dbReference type="STRING" id="318479.A0A0N4UIP5"/>
<sequence length="671" mass="75853">MSEITSFNITFIDKIELIFALNVENFFGVQTADKSLIYQIFPSKIIELKLSINKAELLSAINTNGRILLSAMSSSGETNVYDLLDRKRIFSGLFQDSKRAPITQMRFFATSRDYEFLTVGDDCRIDFSVGSGANIFTEWSRHEALSAIASVEIIDLPFSDAQIGIESEFNINGGNIFESFFRRIKSQTEQLKRIISIYKNIPLERDYFNLRKIIVVSTLKSSLFGLDSNDGSIIWHIYLGKGTSYFISHLGSKAMPLFIQRTAAHYQYPAHASVFFINEFTSRSCLLVFNPVVGAIIDRVEFNRKIKRVHLLPFIDSNAIQPLIIIDENDRIVTYPEKLTNFSHTVATYFFSFDAEGHLEGSMLDLNSLQFISLWKSSLAFTKNQKIIAFSAKPFHQRVHSAGHVLDDRSVLYKYSNPNLVALAVLDSFQSTLMIYLVDAVSGYIVYSAKQSKVAGPINLVHCENWLAYSYWNEKGRRVEIAIIELYEGFKQTDEMEFDSLKPTISPAIQAITQAYIFPQGISALGVTETEQGLSTRSLLIAMPFGAIYGISKRIVDARRPLEMTPELAREMLIPYRPELPIASEEFINYNQSIYNIKAIRAAPSGLESTSLIFAYGLDLFFTRMTPSGTFDILKDDFDHVLISLVLISLLVSSFICKKLGKSHSLKQAWL</sequence>
<dbReference type="Pfam" id="PF07774">
    <property type="entry name" value="EMC1_C"/>
    <property type="match status" value="1"/>
</dbReference>
<evidence type="ECO:0000256" key="1">
    <source>
        <dbReference type="ARBA" id="ARBA00004115"/>
    </source>
</evidence>
<keyword evidence="8" id="KW-0472">Membrane</keyword>
<keyword evidence="5" id="KW-0732">Signal</keyword>
<dbReference type="OrthoDB" id="28092at2759"/>
<proteinExistence type="inferred from homology"/>
<feature type="domain" description="ER membrane protein complex subunit 1 C-terminal" evidence="10">
    <location>
        <begin position="463"/>
        <end position="670"/>
    </location>
</feature>
<evidence type="ECO:0000256" key="5">
    <source>
        <dbReference type="ARBA" id="ARBA00022729"/>
    </source>
</evidence>
<comment type="similarity">
    <text evidence="2">Belongs to the EMC1 family.</text>
</comment>
<evidence type="ECO:0000313" key="13">
    <source>
        <dbReference type="Proteomes" id="UP000274756"/>
    </source>
</evidence>
<evidence type="ECO:0000256" key="7">
    <source>
        <dbReference type="ARBA" id="ARBA00022989"/>
    </source>
</evidence>
<keyword evidence="4" id="KW-0812">Transmembrane</keyword>
<evidence type="ECO:0000256" key="3">
    <source>
        <dbReference type="ARBA" id="ARBA00020824"/>
    </source>
</evidence>
<dbReference type="PANTHER" id="PTHR21573:SF0">
    <property type="entry name" value="ER MEMBRANE PROTEIN COMPLEX SUBUNIT 1"/>
    <property type="match status" value="1"/>
</dbReference>
<evidence type="ECO:0000256" key="2">
    <source>
        <dbReference type="ARBA" id="ARBA00007904"/>
    </source>
</evidence>